<comment type="subcellular location">
    <subcellularLocation>
        <location evidence="1">Cytoplasm</location>
    </subcellularLocation>
</comment>
<keyword evidence="9" id="KW-0460">Magnesium</keyword>
<reference evidence="11 12" key="1">
    <citation type="submission" date="2020-07" db="EMBL/GenBank/DDBJ databases">
        <title>Draft whole-genome sequence of Heliobacterium chlorum DSM 3682, type strain.</title>
        <authorList>
            <person name="Kyndt J.A."/>
            <person name="Meyer T.E."/>
            <person name="Imhoff J.F."/>
        </authorList>
    </citation>
    <scope>NUCLEOTIDE SEQUENCE [LARGE SCALE GENOMIC DNA]</scope>
    <source>
        <strain evidence="11 12">DSM 3682</strain>
    </source>
</reference>
<protein>
    <recommendedName>
        <fullName evidence="3">tRNA threonylcarbamoyladenosine biosynthesis protein TsaE</fullName>
    </recommendedName>
    <alternativeName>
        <fullName evidence="10">t(6)A37 threonylcarbamoyladenosine biosynthesis protein TsaE</fullName>
    </alternativeName>
</protein>
<keyword evidence="12" id="KW-1185">Reference proteome</keyword>
<evidence type="ECO:0000256" key="4">
    <source>
        <dbReference type="ARBA" id="ARBA00022490"/>
    </source>
</evidence>
<evidence type="ECO:0000256" key="8">
    <source>
        <dbReference type="ARBA" id="ARBA00022840"/>
    </source>
</evidence>
<dbReference type="RefSeq" id="WP_188038805.1">
    <property type="nucleotide sequence ID" value="NZ_JACVHF010000002.1"/>
</dbReference>
<comment type="caution">
    <text evidence="11">The sequence shown here is derived from an EMBL/GenBank/DDBJ whole genome shotgun (WGS) entry which is preliminary data.</text>
</comment>
<evidence type="ECO:0000256" key="5">
    <source>
        <dbReference type="ARBA" id="ARBA00022694"/>
    </source>
</evidence>
<proteinExistence type="inferred from homology"/>
<sequence>MYESSWQGFLPDERATEALGGWLAQRVRSGDILLLYGDLGAGKTTLVRGMARSLGYEGRVTSPTFTLVHEYEGSLSLYHFDLYRLDDPEEVWDIGWSDYLRGEGVLCVEWPERLDHLLPEEALTIRLTRDDSASADEGRRVELMGRGEKALALVKELETACTSLDWIAPLG</sequence>
<evidence type="ECO:0000313" key="12">
    <source>
        <dbReference type="Proteomes" id="UP000617402"/>
    </source>
</evidence>
<keyword evidence="8" id="KW-0067">ATP-binding</keyword>
<evidence type="ECO:0000256" key="3">
    <source>
        <dbReference type="ARBA" id="ARBA00019010"/>
    </source>
</evidence>
<keyword evidence="6" id="KW-0479">Metal-binding</keyword>
<keyword evidence="5" id="KW-0819">tRNA processing</keyword>
<evidence type="ECO:0000256" key="6">
    <source>
        <dbReference type="ARBA" id="ARBA00022723"/>
    </source>
</evidence>
<keyword evidence="4" id="KW-0963">Cytoplasm</keyword>
<dbReference type="SUPFAM" id="SSF52540">
    <property type="entry name" value="P-loop containing nucleoside triphosphate hydrolases"/>
    <property type="match status" value="1"/>
</dbReference>
<dbReference type="Proteomes" id="UP000617402">
    <property type="component" value="Unassembled WGS sequence"/>
</dbReference>
<accession>A0ABR7T062</accession>
<comment type="similarity">
    <text evidence="2">Belongs to the TsaE family.</text>
</comment>
<dbReference type="EMBL" id="JACVHF010000002">
    <property type="protein sequence ID" value="MBC9783660.1"/>
    <property type="molecule type" value="Genomic_DNA"/>
</dbReference>
<dbReference type="PANTHER" id="PTHR33540">
    <property type="entry name" value="TRNA THREONYLCARBAMOYLADENOSINE BIOSYNTHESIS PROTEIN TSAE"/>
    <property type="match status" value="1"/>
</dbReference>
<keyword evidence="7" id="KW-0547">Nucleotide-binding</keyword>
<dbReference type="InterPro" id="IPR003442">
    <property type="entry name" value="T6A_TsaE"/>
</dbReference>
<organism evidence="11 12">
    <name type="scientific">Heliobacterium chlorum</name>
    <dbReference type="NCBI Taxonomy" id="2698"/>
    <lineage>
        <taxon>Bacteria</taxon>
        <taxon>Bacillati</taxon>
        <taxon>Bacillota</taxon>
        <taxon>Clostridia</taxon>
        <taxon>Eubacteriales</taxon>
        <taxon>Heliobacteriaceae</taxon>
        <taxon>Heliobacterium</taxon>
    </lineage>
</organism>
<evidence type="ECO:0000256" key="9">
    <source>
        <dbReference type="ARBA" id="ARBA00022842"/>
    </source>
</evidence>
<evidence type="ECO:0000313" key="11">
    <source>
        <dbReference type="EMBL" id="MBC9783660.1"/>
    </source>
</evidence>
<evidence type="ECO:0000256" key="1">
    <source>
        <dbReference type="ARBA" id="ARBA00004496"/>
    </source>
</evidence>
<dbReference type="Pfam" id="PF02367">
    <property type="entry name" value="TsaE"/>
    <property type="match status" value="1"/>
</dbReference>
<dbReference type="Gene3D" id="3.40.50.300">
    <property type="entry name" value="P-loop containing nucleotide triphosphate hydrolases"/>
    <property type="match status" value="1"/>
</dbReference>
<dbReference type="InterPro" id="IPR027417">
    <property type="entry name" value="P-loop_NTPase"/>
</dbReference>
<dbReference type="PANTHER" id="PTHR33540:SF2">
    <property type="entry name" value="TRNA THREONYLCARBAMOYLADENOSINE BIOSYNTHESIS PROTEIN TSAE"/>
    <property type="match status" value="1"/>
</dbReference>
<evidence type="ECO:0000256" key="7">
    <source>
        <dbReference type="ARBA" id="ARBA00022741"/>
    </source>
</evidence>
<gene>
    <name evidence="11" type="primary">tsaE</name>
    <name evidence="11" type="ORF">H1S01_03910</name>
</gene>
<name>A0ABR7T062_HELCL</name>
<dbReference type="NCBIfam" id="TIGR00150">
    <property type="entry name" value="T6A_YjeE"/>
    <property type="match status" value="1"/>
</dbReference>
<evidence type="ECO:0000256" key="10">
    <source>
        <dbReference type="ARBA" id="ARBA00032441"/>
    </source>
</evidence>
<evidence type="ECO:0000256" key="2">
    <source>
        <dbReference type="ARBA" id="ARBA00007599"/>
    </source>
</evidence>